<evidence type="ECO:0008006" key="3">
    <source>
        <dbReference type="Google" id="ProtNLM"/>
    </source>
</evidence>
<sequence>MCPDSSSRGVVLQAVTCGDAARERWAPALADLAAPVADLPALPARQELDPLLDALPDGGRLVVAGDDAALAAVLVRLLRRERLALAVAVLPAPGSAAAEVWGLPTDGDAVTLAREGTAQEVPLVRDDHGGVVAGRHEVGAFHGEVYCEEHLVAQGSAAGLAVAPDPAGGVTVTVTGPRRLGGLRPARVRTRSGRAAQLGCRPGVLVTRDGVPGDRPVTRRSWYRHTRDWRLVRP</sequence>
<dbReference type="Proteomes" id="UP000245639">
    <property type="component" value="Unassembled WGS sequence"/>
</dbReference>
<comment type="caution">
    <text evidence="1">The sequence shown here is derived from an EMBL/GenBank/DDBJ whole genome shotgun (WGS) entry which is preliminary data.</text>
</comment>
<name>A0A2U1EDH4_9PSEU</name>
<evidence type="ECO:0000313" key="2">
    <source>
        <dbReference type="Proteomes" id="UP000245639"/>
    </source>
</evidence>
<accession>A0A2U1EDH4</accession>
<dbReference type="EMBL" id="QEKW01000023">
    <property type="protein sequence ID" value="PVY97749.1"/>
    <property type="molecule type" value="Genomic_DNA"/>
</dbReference>
<evidence type="ECO:0000313" key="1">
    <source>
        <dbReference type="EMBL" id="PVY97749.1"/>
    </source>
</evidence>
<organism evidence="1 2">
    <name type="scientific">Actinomycetospora cinnamomea</name>
    <dbReference type="NCBI Taxonomy" id="663609"/>
    <lineage>
        <taxon>Bacteria</taxon>
        <taxon>Bacillati</taxon>
        <taxon>Actinomycetota</taxon>
        <taxon>Actinomycetes</taxon>
        <taxon>Pseudonocardiales</taxon>
        <taxon>Pseudonocardiaceae</taxon>
        <taxon>Actinomycetospora</taxon>
    </lineage>
</organism>
<gene>
    <name evidence="1" type="ORF">C8D89_12362</name>
</gene>
<dbReference type="AlphaFoldDB" id="A0A2U1EDH4"/>
<reference evidence="1 2" key="1">
    <citation type="submission" date="2018-04" db="EMBL/GenBank/DDBJ databases">
        <title>Genomic Encyclopedia of Type Strains, Phase IV (KMG-IV): sequencing the most valuable type-strain genomes for metagenomic binning, comparative biology and taxonomic classification.</title>
        <authorList>
            <person name="Goeker M."/>
        </authorList>
    </citation>
    <scope>NUCLEOTIDE SEQUENCE [LARGE SCALE GENOMIC DNA]</scope>
    <source>
        <strain evidence="1 2">DSM 45771</strain>
    </source>
</reference>
<keyword evidence="2" id="KW-1185">Reference proteome</keyword>
<proteinExistence type="predicted"/>
<protein>
    <recommendedName>
        <fullName evidence="3">Diacylglycerol kinase-like protein</fullName>
    </recommendedName>
</protein>
<dbReference type="OrthoDB" id="5189801at2"/>